<reference evidence="2 3" key="1">
    <citation type="submission" date="2018-01" db="EMBL/GenBank/DDBJ databases">
        <title>Halomonas endophytica sp. nov., isolated from storage liquid in the stems of Populus euphratica.</title>
        <authorList>
            <person name="Chen C."/>
        </authorList>
    </citation>
    <scope>NUCLEOTIDE SEQUENCE [LARGE SCALE GENOMIC DNA]</scope>
    <source>
        <strain evidence="2 3">DSM 26881</strain>
    </source>
</reference>
<dbReference type="OrthoDB" id="1551317at2"/>
<evidence type="ECO:0000313" key="3">
    <source>
        <dbReference type="Proteomes" id="UP000235346"/>
    </source>
</evidence>
<evidence type="ECO:0000313" key="2">
    <source>
        <dbReference type="EMBL" id="PMR71712.1"/>
    </source>
</evidence>
<protein>
    <recommendedName>
        <fullName evidence="1">Antitoxin Xre/MbcA/ParS-like toxin-binding domain-containing protein</fullName>
    </recommendedName>
</protein>
<comment type="caution">
    <text evidence="2">The sequence shown here is derived from an EMBL/GenBank/DDBJ whole genome shotgun (WGS) entry which is preliminary data.</text>
</comment>
<sequence>MGRGDDLSQVYDRNEAVDPGLLAELSLPKEVFTDSVAFIKQVRKGIPGQVLVEAIGAFDGDREMFVRLLETTPGNLHRFYKREALSRSQSEGILDALRVLNYAILVFGDSKVAHEWLRCQVPALSGAKPVDLLDTFCGRDWIRDVLGKIEYGEFS</sequence>
<name>A0A2N7TU44_9GAMM</name>
<evidence type="ECO:0000259" key="1">
    <source>
        <dbReference type="Pfam" id="PF09722"/>
    </source>
</evidence>
<proteinExistence type="predicted"/>
<keyword evidence="3" id="KW-1185">Reference proteome</keyword>
<dbReference type="InterPro" id="IPR024467">
    <property type="entry name" value="Xre/MbcA/ParS-like_toxin-bd"/>
</dbReference>
<dbReference type="EMBL" id="PNRE01000009">
    <property type="protein sequence ID" value="PMR71712.1"/>
    <property type="molecule type" value="Genomic_DNA"/>
</dbReference>
<dbReference type="Proteomes" id="UP000235346">
    <property type="component" value="Unassembled WGS sequence"/>
</dbReference>
<dbReference type="Pfam" id="PF09722">
    <property type="entry name" value="Xre_MbcA_ParS_C"/>
    <property type="match status" value="1"/>
</dbReference>
<gene>
    <name evidence="2" type="ORF">C1H66_01355</name>
</gene>
<dbReference type="AlphaFoldDB" id="A0A2N7TU44"/>
<organism evidence="2 3">
    <name type="scientific">Halomonas heilongjiangensis</name>
    <dbReference type="NCBI Taxonomy" id="1387883"/>
    <lineage>
        <taxon>Bacteria</taxon>
        <taxon>Pseudomonadati</taxon>
        <taxon>Pseudomonadota</taxon>
        <taxon>Gammaproteobacteria</taxon>
        <taxon>Oceanospirillales</taxon>
        <taxon>Halomonadaceae</taxon>
        <taxon>Halomonas</taxon>
    </lineage>
</organism>
<accession>A0A2N7TU44</accession>
<feature type="domain" description="Antitoxin Xre/MbcA/ParS-like toxin-binding" evidence="1">
    <location>
        <begin position="104"/>
        <end position="152"/>
    </location>
</feature>